<sequence length="72" mass="7469">MGRLGSAYGLGGAAAALAALIAAVQLQVRTIEEPYLLRTHGHAYRTYAVRTGRFLPGLGRLSDEAAGAAGDR</sequence>
<gene>
    <name evidence="1" type="ORF">F4561_005645</name>
</gene>
<evidence type="ECO:0000313" key="2">
    <source>
        <dbReference type="Proteomes" id="UP000523007"/>
    </source>
</evidence>
<comment type="caution">
    <text evidence="1">The sequence shown here is derived from an EMBL/GenBank/DDBJ whole genome shotgun (WGS) entry which is preliminary data.</text>
</comment>
<accession>A0A7W7RNK5</accession>
<keyword evidence="2" id="KW-1185">Reference proteome</keyword>
<dbReference type="AlphaFoldDB" id="A0A7W7RNK5"/>
<dbReference type="GO" id="GO:0032259">
    <property type="term" value="P:methylation"/>
    <property type="evidence" value="ECO:0007669"/>
    <property type="project" value="UniProtKB-KW"/>
</dbReference>
<protein>
    <submittedName>
        <fullName evidence="1">Protein-S-isoprenylcysteine O-methyltransferase Ste14</fullName>
    </submittedName>
</protein>
<keyword evidence="1" id="KW-0489">Methyltransferase</keyword>
<proteinExistence type="predicted"/>
<dbReference type="Gene3D" id="1.20.120.1630">
    <property type="match status" value="1"/>
</dbReference>
<dbReference type="GO" id="GO:0008168">
    <property type="term" value="F:methyltransferase activity"/>
    <property type="evidence" value="ECO:0007669"/>
    <property type="project" value="UniProtKB-KW"/>
</dbReference>
<dbReference type="EMBL" id="JACHJT010000002">
    <property type="protein sequence ID" value="MBB4934751.1"/>
    <property type="molecule type" value="Genomic_DNA"/>
</dbReference>
<keyword evidence="1" id="KW-0808">Transferase</keyword>
<reference evidence="1 2" key="1">
    <citation type="submission" date="2020-08" db="EMBL/GenBank/DDBJ databases">
        <title>Sequencing the genomes of 1000 actinobacteria strains.</title>
        <authorList>
            <person name="Klenk H.-P."/>
        </authorList>
    </citation>
    <scope>NUCLEOTIDE SEQUENCE [LARGE SCALE GENOMIC DNA]</scope>
    <source>
        <strain evidence="1 2">DSM 102030</strain>
    </source>
</reference>
<dbReference type="Proteomes" id="UP000523007">
    <property type="component" value="Unassembled WGS sequence"/>
</dbReference>
<organism evidence="1 2">
    <name type="scientific">Lipingzhangella halophila</name>
    <dbReference type="NCBI Taxonomy" id="1783352"/>
    <lineage>
        <taxon>Bacteria</taxon>
        <taxon>Bacillati</taxon>
        <taxon>Actinomycetota</taxon>
        <taxon>Actinomycetes</taxon>
        <taxon>Streptosporangiales</taxon>
        <taxon>Nocardiopsidaceae</taxon>
        <taxon>Lipingzhangella</taxon>
    </lineage>
</organism>
<evidence type="ECO:0000313" key="1">
    <source>
        <dbReference type="EMBL" id="MBB4934751.1"/>
    </source>
</evidence>
<name>A0A7W7RNK5_9ACTN</name>
<dbReference type="RefSeq" id="WP_312885660.1">
    <property type="nucleotide sequence ID" value="NZ_JACHJT010000002.1"/>
</dbReference>